<proteinExistence type="predicted"/>
<feature type="region of interest" description="Disordered" evidence="1">
    <location>
        <begin position="1"/>
        <end position="87"/>
    </location>
</feature>
<reference evidence="2" key="1">
    <citation type="submission" date="2022-10" db="EMBL/GenBank/DDBJ databases">
        <title>Tapping the CABI collections for fungal endophytes: first genome assemblies for Collariella, Neodidymelliopsis, Ascochyta clinopodiicola, Didymella pomorum, Didymosphaeria variabile, Neocosmospora piperis and Neocucurbitaria cava.</title>
        <authorList>
            <person name="Hill R."/>
        </authorList>
    </citation>
    <scope>NUCLEOTIDE SEQUENCE</scope>
    <source>
        <strain evidence="2">IMI 355082</strain>
    </source>
</reference>
<protein>
    <submittedName>
        <fullName evidence="2">Uncharacterized protein</fullName>
    </submittedName>
</protein>
<sequence length="115" mass="12521">MGLSSRPSRPEPLYTTSHSSRAMASPTTSYATPRSAGTMDSEASFTRTIRDRRTDSNTSTASSTSTVSYRGMSENSRKGSTGSVNANSYCGRHSDQYLFGGWGEIVKGVFHQRKH</sequence>
<feature type="compositionally biased region" description="Polar residues" evidence="1">
    <location>
        <begin position="78"/>
        <end position="87"/>
    </location>
</feature>
<evidence type="ECO:0000313" key="2">
    <source>
        <dbReference type="EMBL" id="KAJ4391310.1"/>
    </source>
</evidence>
<gene>
    <name evidence="2" type="ORF">N0V93_004927</name>
</gene>
<feature type="compositionally biased region" description="Low complexity" evidence="1">
    <location>
        <begin position="56"/>
        <end position="70"/>
    </location>
</feature>
<dbReference type="Proteomes" id="UP001140453">
    <property type="component" value="Unassembled WGS sequence"/>
</dbReference>
<comment type="caution">
    <text evidence="2">The sequence shown here is derived from an EMBL/GenBank/DDBJ whole genome shotgun (WGS) entry which is preliminary data.</text>
</comment>
<feature type="compositionally biased region" description="Polar residues" evidence="1">
    <location>
        <begin position="14"/>
        <end position="32"/>
    </location>
</feature>
<dbReference type="AlphaFoldDB" id="A0A9W9CXJ5"/>
<name>A0A9W9CXJ5_9PEZI</name>
<dbReference type="EMBL" id="JAPEVB010000003">
    <property type="protein sequence ID" value="KAJ4391310.1"/>
    <property type="molecule type" value="Genomic_DNA"/>
</dbReference>
<keyword evidence="3" id="KW-1185">Reference proteome</keyword>
<evidence type="ECO:0000256" key="1">
    <source>
        <dbReference type="SAM" id="MobiDB-lite"/>
    </source>
</evidence>
<evidence type="ECO:0000313" key="3">
    <source>
        <dbReference type="Proteomes" id="UP001140453"/>
    </source>
</evidence>
<organism evidence="2 3">
    <name type="scientific">Gnomoniopsis smithogilvyi</name>
    <dbReference type="NCBI Taxonomy" id="1191159"/>
    <lineage>
        <taxon>Eukaryota</taxon>
        <taxon>Fungi</taxon>
        <taxon>Dikarya</taxon>
        <taxon>Ascomycota</taxon>
        <taxon>Pezizomycotina</taxon>
        <taxon>Sordariomycetes</taxon>
        <taxon>Sordariomycetidae</taxon>
        <taxon>Diaporthales</taxon>
        <taxon>Gnomoniaceae</taxon>
        <taxon>Gnomoniopsis</taxon>
    </lineage>
</organism>
<dbReference type="OrthoDB" id="5244344at2759"/>
<accession>A0A9W9CXJ5</accession>